<evidence type="ECO:0000256" key="5">
    <source>
        <dbReference type="SAM" id="MobiDB-lite"/>
    </source>
</evidence>
<reference evidence="7 8" key="1">
    <citation type="submission" date="2009-11" db="EMBL/GenBank/DDBJ databases">
        <title>Annotation of Allomyces macrogynus ATCC 38327.</title>
        <authorList>
            <consortium name="The Broad Institute Genome Sequencing Platform"/>
            <person name="Russ C."/>
            <person name="Cuomo C."/>
            <person name="Burger G."/>
            <person name="Gray M.W."/>
            <person name="Holland P.W.H."/>
            <person name="King N."/>
            <person name="Lang F.B.F."/>
            <person name="Roger A.J."/>
            <person name="Ruiz-Trillo I."/>
            <person name="Young S.K."/>
            <person name="Zeng Q."/>
            <person name="Gargeya S."/>
            <person name="Fitzgerald M."/>
            <person name="Haas B."/>
            <person name="Abouelleil A."/>
            <person name="Alvarado L."/>
            <person name="Arachchi H.M."/>
            <person name="Berlin A."/>
            <person name="Chapman S.B."/>
            <person name="Gearin G."/>
            <person name="Goldberg J."/>
            <person name="Griggs A."/>
            <person name="Gujja S."/>
            <person name="Hansen M."/>
            <person name="Heiman D."/>
            <person name="Howarth C."/>
            <person name="Larimer J."/>
            <person name="Lui A."/>
            <person name="MacDonald P.J.P."/>
            <person name="McCowen C."/>
            <person name="Montmayeur A."/>
            <person name="Murphy C."/>
            <person name="Neiman D."/>
            <person name="Pearson M."/>
            <person name="Priest M."/>
            <person name="Roberts A."/>
            <person name="Saif S."/>
            <person name="Shea T."/>
            <person name="Sisk P."/>
            <person name="Stolte C."/>
            <person name="Sykes S."/>
            <person name="Wortman J."/>
            <person name="Nusbaum C."/>
            <person name="Birren B."/>
        </authorList>
    </citation>
    <scope>NUCLEOTIDE SEQUENCE [LARGE SCALE GENOMIC DNA]</scope>
    <source>
        <strain evidence="7 8">ATCC 38327</strain>
    </source>
</reference>
<comment type="catalytic activity">
    <reaction evidence="3">
        <text>pretRNA = a 3'-half-tRNA molecule with a 5'-OH end + a 5'-half-tRNA molecule with a 2',3'-cyclic phosphate end + an intron with a 2',3'-cyclic phosphate and a 5'-hydroxyl terminus.</text>
        <dbReference type="EC" id="4.6.1.16"/>
    </reaction>
</comment>
<comment type="similarity">
    <text evidence="1">Belongs to the tRNA-intron endonuclease family.</text>
</comment>
<evidence type="ECO:0000313" key="7">
    <source>
        <dbReference type="EMBL" id="KNE67306.1"/>
    </source>
</evidence>
<feature type="compositionally biased region" description="Low complexity" evidence="5">
    <location>
        <begin position="34"/>
        <end position="54"/>
    </location>
</feature>
<sequence length="472" mass="50941">MAEPPSMPAPANGPYLASSNSTNASSPHTPECSPTPAHVPAARPAARSSYARAPRSPPADLTPPPWPATLVKGDLHAAVLVTDSQAITALWSTTWRGGSYGTGTLSRSEPTWWARTQARLDPNRAPTSRRRRGPRRTTGNEFAEDVALARKDARRQARAGGGGAEEGGGEGVSVPPAPSLVDAATARAQQLATENDLNPNLEQLQLLPEEAMFLALHGMLHIASTSSTSSQVTLDDMWATLRFATCRHAAARFAAYHAWRSRDPPWVPKCGLKYGADFVLYSKGPNHGHAPFAVRIVPVKTADQVGQLPNQQDDATTASVTVAAHHGVTWLQSALRVVTHSKKKLLLCYVVLGDPNNAPPSPRLPLAHSTTSSSTALVRANPAATLFTAATVASWSGTLALWQMMWFWLWLVHLGTTRAWTVLVSNEPRALPAPSEEKAPGPRYDWRVVVDVRRTPVHAIEVGRWSPDRNRE</sequence>
<dbReference type="Gene3D" id="3.40.1350.10">
    <property type="match status" value="1"/>
</dbReference>
<dbReference type="CDD" id="cd22363">
    <property type="entry name" value="tRNA-intron_lyase_C"/>
    <property type="match status" value="1"/>
</dbReference>
<evidence type="ECO:0000256" key="3">
    <source>
        <dbReference type="ARBA" id="ARBA00034031"/>
    </source>
</evidence>
<feature type="active site" evidence="4">
    <location>
        <position position="289"/>
    </location>
</feature>
<dbReference type="GO" id="GO:0003676">
    <property type="term" value="F:nucleic acid binding"/>
    <property type="evidence" value="ECO:0007669"/>
    <property type="project" value="InterPro"/>
</dbReference>
<dbReference type="InterPro" id="IPR006677">
    <property type="entry name" value="tRNA_intron_Endonuc_cat-like"/>
</dbReference>
<dbReference type="PANTHER" id="PTHR21227">
    <property type="entry name" value="TRNA-SPLICING ENDONUCLEASE SUBUNIT SEN2"/>
    <property type="match status" value="1"/>
</dbReference>
<dbReference type="Proteomes" id="UP000054350">
    <property type="component" value="Unassembled WGS sequence"/>
</dbReference>
<accession>A0A0L0SXT8</accession>
<evidence type="ECO:0000259" key="6">
    <source>
        <dbReference type="Pfam" id="PF01974"/>
    </source>
</evidence>
<feature type="region of interest" description="Disordered" evidence="5">
    <location>
        <begin position="115"/>
        <end position="178"/>
    </location>
</feature>
<dbReference type="OrthoDB" id="10249562at2759"/>
<feature type="region of interest" description="Disordered" evidence="5">
    <location>
        <begin position="1"/>
        <end position="65"/>
    </location>
</feature>
<feature type="compositionally biased region" description="Polar residues" evidence="5">
    <location>
        <begin position="17"/>
        <end position="28"/>
    </location>
</feature>
<dbReference type="VEuPathDB" id="FungiDB:AMAG_12372"/>
<evidence type="ECO:0000313" key="8">
    <source>
        <dbReference type="Proteomes" id="UP000054350"/>
    </source>
</evidence>
<dbReference type="PANTHER" id="PTHR21227:SF0">
    <property type="entry name" value="TRNA-SPLICING ENDONUCLEASE SUBUNIT SEN2"/>
    <property type="match status" value="1"/>
</dbReference>
<feature type="domain" description="tRNA intron endonuclease catalytic" evidence="6">
    <location>
        <begin position="251"/>
        <end position="350"/>
    </location>
</feature>
<name>A0A0L0SXT8_ALLM3</name>
<dbReference type="STRING" id="578462.A0A0L0SXT8"/>
<protein>
    <recommendedName>
        <fullName evidence="2">tRNA-intron lyase</fullName>
        <ecNumber evidence="2">4.6.1.16</ecNumber>
    </recommendedName>
</protein>
<feature type="active site" evidence="4">
    <location>
        <position position="281"/>
    </location>
</feature>
<dbReference type="AlphaFoldDB" id="A0A0L0SXT8"/>
<feature type="compositionally biased region" description="Gly residues" evidence="5">
    <location>
        <begin position="159"/>
        <end position="171"/>
    </location>
</feature>
<evidence type="ECO:0000256" key="2">
    <source>
        <dbReference type="ARBA" id="ARBA00012573"/>
    </source>
</evidence>
<reference evidence="8" key="2">
    <citation type="submission" date="2009-11" db="EMBL/GenBank/DDBJ databases">
        <title>The Genome Sequence of Allomyces macrogynus strain ATCC 38327.</title>
        <authorList>
            <consortium name="The Broad Institute Genome Sequencing Platform"/>
            <person name="Russ C."/>
            <person name="Cuomo C."/>
            <person name="Shea T."/>
            <person name="Young S.K."/>
            <person name="Zeng Q."/>
            <person name="Koehrsen M."/>
            <person name="Haas B."/>
            <person name="Borodovsky M."/>
            <person name="Guigo R."/>
            <person name="Alvarado L."/>
            <person name="Berlin A."/>
            <person name="Borenstein D."/>
            <person name="Chen Z."/>
            <person name="Engels R."/>
            <person name="Freedman E."/>
            <person name="Gellesch M."/>
            <person name="Goldberg J."/>
            <person name="Griggs A."/>
            <person name="Gujja S."/>
            <person name="Heiman D."/>
            <person name="Hepburn T."/>
            <person name="Howarth C."/>
            <person name="Jen D."/>
            <person name="Larson L."/>
            <person name="Lewis B."/>
            <person name="Mehta T."/>
            <person name="Park D."/>
            <person name="Pearson M."/>
            <person name="Roberts A."/>
            <person name="Saif S."/>
            <person name="Shenoy N."/>
            <person name="Sisk P."/>
            <person name="Stolte C."/>
            <person name="Sykes S."/>
            <person name="Walk T."/>
            <person name="White J."/>
            <person name="Yandava C."/>
            <person name="Burger G."/>
            <person name="Gray M.W."/>
            <person name="Holland P.W.H."/>
            <person name="King N."/>
            <person name="Lang F.B.F."/>
            <person name="Roger A.J."/>
            <person name="Ruiz-Trillo I."/>
            <person name="Lander E."/>
            <person name="Nusbaum C."/>
        </authorList>
    </citation>
    <scope>NUCLEOTIDE SEQUENCE [LARGE SCALE GENOMIC DNA]</scope>
    <source>
        <strain evidence="8">ATCC 38327</strain>
    </source>
</reference>
<dbReference type="GO" id="GO:0005737">
    <property type="term" value="C:cytoplasm"/>
    <property type="evidence" value="ECO:0007669"/>
    <property type="project" value="TreeGrafter"/>
</dbReference>
<dbReference type="Pfam" id="PF01974">
    <property type="entry name" value="tRNA_int_endo"/>
    <property type="match status" value="1"/>
</dbReference>
<keyword evidence="8" id="KW-1185">Reference proteome</keyword>
<dbReference type="eggNOG" id="KOG4685">
    <property type="taxonomic scope" value="Eukaryota"/>
</dbReference>
<feature type="compositionally biased region" description="Pro residues" evidence="5">
    <location>
        <begin position="55"/>
        <end position="65"/>
    </location>
</feature>
<organism evidence="7 8">
    <name type="scientific">Allomyces macrogynus (strain ATCC 38327)</name>
    <name type="common">Allomyces javanicus var. macrogynus</name>
    <dbReference type="NCBI Taxonomy" id="578462"/>
    <lineage>
        <taxon>Eukaryota</taxon>
        <taxon>Fungi</taxon>
        <taxon>Fungi incertae sedis</taxon>
        <taxon>Blastocladiomycota</taxon>
        <taxon>Blastocladiomycetes</taxon>
        <taxon>Blastocladiales</taxon>
        <taxon>Blastocladiaceae</taxon>
        <taxon>Allomyces</taxon>
    </lineage>
</organism>
<dbReference type="SUPFAM" id="SSF53032">
    <property type="entry name" value="tRNA-intron endonuclease catalytic domain-like"/>
    <property type="match status" value="1"/>
</dbReference>
<proteinExistence type="inferred from homology"/>
<feature type="active site" evidence="4">
    <location>
        <position position="343"/>
    </location>
</feature>
<evidence type="ECO:0000256" key="4">
    <source>
        <dbReference type="PIRSR" id="PIRSR011789-1"/>
    </source>
</evidence>
<dbReference type="GO" id="GO:0000214">
    <property type="term" value="C:tRNA-intron endonuclease complex"/>
    <property type="evidence" value="ECO:0007669"/>
    <property type="project" value="UniProtKB-UniRule"/>
</dbReference>
<dbReference type="GO" id="GO:0000379">
    <property type="term" value="P:tRNA-type intron splice site recognition and cleavage"/>
    <property type="evidence" value="ECO:0007669"/>
    <property type="project" value="TreeGrafter"/>
</dbReference>
<dbReference type="InterPro" id="IPR036167">
    <property type="entry name" value="tRNA_intron_Endo_cat-like_sf"/>
</dbReference>
<dbReference type="EC" id="4.6.1.16" evidence="2"/>
<dbReference type="InterPro" id="IPR006676">
    <property type="entry name" value="tRNA_splic"/>
</dbReference>
<gene>
    <name evidence="7" type="ORF">AMAG_12372</name>
</gene>
<dbReference type="GO" id="GO:0000213">
    <property type="term" value="F:tRNA-intron lyase activity"/>
    <property type="evidence" value="ECO:0007669"/>
    <property type="project" value="UniProtKB-UniRule"/>
</dbReference>
<dbReference type="InterPro" id="IPR011856">
    <property type="entry name" value="tRNA_endonuc-like_dom_sf"/>
</dbReference>
<evidence type="ECO:0000256" key="1">
    <source>
        <dbReference type="ARBA" id="ARBA00008078"/>
    </source>
</evidence>
<dbReference type="EMBL" id="GG745352">
    <property type="protein sequence ID" value="KNE67306.1"/>
    <property type="molecule type" value="Genomic_DNA"/>
</dbReference>